<evidence type="ECO:0000313" key="3">
    <source>
        <dbReference type="Proteomes" id="UP000290759"/>
    </source>
</evidence>
<feature type="chain" id="PRO_5020236862" evidence="1">
    <location>
        <begin position="22"/>
        <end position="132"/>
    </location>
</feature>
<evidence type="ECO:0000256" key="1">
    <source>
        <dbReference type="SAM" id="SignalP"/>
    </source>
</evidence>
<protein>
    <submittedName>
        <fullName evidence="2">Uncharacterized protein</fullName>
    </submittedName>
</protein>
<comment type="caution">
    <text evidence="2">The sequence shown here is derived from an EMBL/GenBank/DDBJ whole genome shotgun (WGS) entry which is preliminary data.</text>
</comment>
<dbReference type="RefSeq" id="WP_129222559.1">
    <property type="nucleotide sequence ID" value="NZ_QYBB01000001.1"/>
</dbReference>
<sequence length="132" mass="13679">MRLHRSVLVPLLALASGPAAAAATCQIAPFDLSFGSDGETTMVVRSGAVCGVSFVQGGRGRTVSAGGINHLGISEQGLHGRAGTSGYNGWGYQSQKGYVGKDRFVLEVGGEIMYSRVIRGTSHITVDVDVVP</sequence>
<reference evidence="2 3" key="1">
    <citation type="submission" date="2018-12" db="EMBL/GenBank/DDBJ databases">
        <authorList>
            <person name="Grouzdev D.S."/>
            <person name="Krutkina M.S."/>
        </authorList>
    </citation>
    <scope>NUCLEOTIDE SEQUENCE [LARGE SCALE GENOMIC DNA]</scope>
    <source>
        <strain evidence="2 3">RmlP026</strain>
    </source>
</reference>
<feature type="signal peptide" evidence="1">
    <location>
        <begin position="1"/>
        <end position="21"/>
    </location>
</feature>
<keyword evidence="3" id="KW-1185">Reference proteome</keyword>
<name>A0A4Q2UAN9_9HYPH</name>
<dbReference type="EMBL" id="QYBB01000001">
    <property type="protein sequence ID" value="RYC33700.1"/>
    <property type="molecule type" value="Genomic_DNA"/>
</dbReference>
<organism evidence="2 3">
    <name type="scientific">Lichenibacterium minor</name>
    <dbReference type="NCBI Taxonomy" id="2316528"/>
    <lineage>
        <taxon>Bacteria</taxon>
        <taxon>Pseudomonadati</taxon>
        <taxon>Pseudomonadota</taxon>
        <taxon>Alphaproteobacteria</taxon>
        <taxon>Hyphomicrobiales</taxon>
        <taxon>Lichenihabitantaceae</taxon>
        <taxon>Lichenibacterium</taxon>
    </lineage>
</organism>
<dbReference type="AlphaFoldDB" id="A0A4Q2UAN9"/>
<evidence type="ECO:0000313" key="2">
    <source>
        <dbReference type="EMBL" id="RYC33700.1"/>
    </source>
</evidence>
<dbReference type="Proteomes" id="UP000290759">
    <property type="component" value="Unassembled WGS sequence"/>
</dbReference>
<accession>A0A4Q2UAN9</accession>
<reference evidence="2 3" key="2">
    <citation type="submission" date="2019-02" db="EMBL/GenBank/DDBJ databases">
        <title>'Lichenibacterium ramalinii' gen. nov. sp. nov., 'Lichenibacterium minor' gen. nov. sp. nov.</title>
        <authorList>
            <person name="Pankratov T."/>
        </authorList>
    </citation>
    <scope>NUCLEOTIDE SEQUENCE [LARGE SCALE GENOMIC DNA]</scope>
    <source>
        <strain evidence="2 3">RmlP026</strain>
    </source>
</reference>
<keyword evidence="1" id="KW-0732">Signal</keyword>
<proteinExistence type="predicted"/>
<gene>
    <name evidence="2" type="ORF">D3273_00135</name>
</gene>